<name>A0A8H3DSV4_9AGAM</name>
<dbReference type="EMBL" id="CAJNJQ010000585">
    <property type="protein sequence ID" value="CAE7087654.1"/>
    <property type="molecule type" value="Genomic_DNA"/>
</dbReference>
<dbReference type="Proteomes" id="UP000663827">
    <property type="component" value="Unassembled WGS sequence"/>
</dbReference>
<evidence type="ECO:0000313" key="2">
    <source>
        <dbReference type="Proteomes" id="UP000663827"/>
    </source>
</evidence>
<organism evidence="1 2">
    <name type="scientific">Rhizoctonia solani</name>
    <dbReference type="NCBI Taxonomy" id="456999"/>
    <lineage>
        <taxon>Eukaryota</taxon>
        <taxon>Fungi</taxon>
        <taxon>Dikarya</taxon>
        <taxon>Basidiomycota</taxon>
        <taxon>Agaricomycotina</taxon>
        <taxon>Agaricomycetes</taxon>
        <taxon>Cantharellales</taxon>
        <taxon>Ceratobasidiaceae</taxon>
        <taxon>Rhizoctonia</taxon>
    </lineage>
</organism>
<proteinExistence type="predicted"/>
<reference evidence="1" key="1">
    <citation type="submission" date="2021-01" db="EMBL/GenBank/DDBJ databases">
        <authorList>
            <person name="Kaushik A."/>
        </authorList>
    </citation>
    <scope>NUCLEOTIDE SEQUENCE</scope>
    <source>
        <strain evidence="1">AG5</strain>
    </source>
</reference>
<comment type="caution">
    <text evidence="1">The sequence shown here is derived from an EMBL/GenBank/DDBJ whole genome shotgun (WGS) entry which is preliminary data.</text>
</comment>
<accession>A0A8H3DSV4</accession>
<evidence type="ECO:0000313" key="1">
    <source>
        <dbReference type="EMBL" id="CAE7087654.1"/>
    </source>
</evidence>
<sequence>MVDVHLALILKICQQIQAHRLARVYTLQRYNCYFFAQTLIMCIACGASNWVGTVDRLSQQHNYDSSSSRQGLPTLNYSDSIFGLETPINRNTDYPEAYGNPFGTRATRSRYDFHPGAYHSQEGYNYWESYDFIHITRSITVPQHSKLYNGLMFASLDSVTHLMVIKTNRGTLPTGDQETILNLESIPRAGRARRSIFRWRKGKKIQQQEQETMTASTIEGMRNYIGDLISDHSTRVEEYRWATKAGAFEVYDDISEAIDEIWKSLVQ</sequence>
<dbReference type="AlphaFoldDB" id="A0A8H3DSV4"/>
<protein>
    <submittedName>
        <fullName evidence="1">Uncharacterized protein</fullName>
    </submittedName>
</protein>
<gene>
    <name evidence="1" type="ORF">RDB_LOCUS29160</name>
</gene>